<dbReference type="Pfam" id="PF02321">
    <property type="entry name" value="OEP"/>
    <property type="match status" value="1"/>
</dbReference>
<organism evidence="2 3">
    <name type="scientific">Duganella vulcania</name>
    <dbReference type="NCBI Taxonomy" id="2692166"/>
    <lineage>
        <taxon>Bacteria</taxon>
        <taxon>Pseudomonadati</taxon>
        <taxon>Pseudomonadota</taxon>
        <taxon>Betaproteobacteria</taxon>
        <taxon>Burkholderiales</taxon>
        <taxon>Oxalobacteraceae</taxon>
        <taxon>Telluria group</taxon>
        <taxon>Duganella</taxon>
    </lineage>
</organism>
<feature type="non-terminal residue" evidence="2">
    <location>
        <position position="153"/>
    </location>
</feature>
<dbReference type="Gene3D" id="1.20.1600.10">
    <property type="entry name" value="Outer membrane efflux proteins (OEP)"/>
    <property type="match status" value="1"/>
</dbReference>
<dbReference type="AlphaFoldDB" id="A0A845GEJ4"/>
<comment type="caution">
    <text evidence="2">The sequence shown here is derived from an EMBL/GenBank/DDBJ whole genome shotgun (WGS) entry which is preliminary data.</text>
</comment>
<proteinExistence type="inferred from homology"/>
<reference evidence="2 3" key="1">
    <citation type="submission" date="2020-01" db="EMBL/GenBank/DDBJ databases">
        <title>Novel species isolated from a subtropical stream in China.</title>
        <authorList>
            <person name="Lu H."/>
        </authorList>
    </citation>
    <scope>NUCLEOTIDE SEQUENCE [LARGE SCALE GENOMIC DNA]</scope>
    <source>
        <strain evidence="2 3">FT82W</strain>
    </source>
</reference>
<accession>A0A845GEJ4</accession>
<evidence type="ECO:0000256" key="1">
    <source>
        <dbReference type="ARBA" id="ARBA00007613"/>
    </source>
</evidence>
<name>A0A845GEJ4_9BURK</name>
<dbReference type="RefSeq" id="WP_161100420.1">
    <property type="nucleotide sequence ID" value="NZ_WWCW01000293.1"/>
</dbReference>
<protein>
    <submittedName>
        <fullName evidence="2">TolC family protein</fullName>
    </submittedName>
</protein>
<gene>
    <name evidence="2" type="ORF">GTP91_32385</name>
</gene>
<comment type="similarity">
    <text evidence="1">Belongs to the outer membrane factor (OMF) (TC 1.B.17) family.</text>
</comment>
<dbReference type="EMBL" id="WWCW01000293">
    <property type="protein sequence ID" value="MYM91862.1"/>
    <property type="molecule type" value="Genomic_DNA"/>
</dbReference>
<evidence type="ECO:0000313" key="2">
    <source>
        <dbReference type="EMBL" id="MYM91862.1"/>
    </source>
</evidence>
<evidence type="ECO:0000313" key="3">
    <source>
        <dbReference type="Proteomes" id="UP000470302"/>
    </source>
</evidence>
<sequence>MSILLASTAMLGRAAETPSFAAMLEQSQAAAPQLLEQAAYARAAGADARQAAAWLNPTLSASYENLGGPKSDGASQREDSYSVTQVFELGGKRAARIDAEQRKAFAAGTRERQARLAFAAELALAYAGAEATQQRMELAGAELGRAEDEARAV</sequence>
<dbReference type="GO" id="GO:0015562">
    <property type="term" value="F:efflux transmembrane transporter activity"/>
    <property type="evidence" value="ECO:0007669"/>
    <property type="project" value="InterPro"/>
</dbReference>
<dbReference type="InterPro" id="IPR003423">
    <property type="entry name" value="OMP_efflux"/>
</dbReference>
<dbReference type="SUPFAM" id="SSF56954">
    <property type="entry name" value="Outer membrane efflux proteins (OEP)"/>
    <property type="match status" value="1"/>
</dbReference>
<dbReference type="Proteomes" id="UP000470302">
    <property type="component" value="Unassembled WGS sequence"/>
</dbReference>